<evidence type="ECO:0000313" key="1">
    <source>
        <dbReference type="EMBL" id="KAJ8356382.1"/>
    </source>
</evidence>
<dbReference type="AlphaFoldDB" id="A0A9Q1FDS9"/>
<protein>
    <submittedName>
        <fullName evidence="1">Uncharacterized protein</fullName>
    </submittedName>
</protein>
<dbReference type="PANTHER" id="PTHR46829">
    <property type="entry name" value="STERILE ALPHA MOTIF DOMAIN-CONTAINING PROTEIN 15"/>
    <property type="match status" value="1"/>
</dbReference>
<keyword evidence="2" id="KW-1185">Reference proteome</keyword>
<dbReference type="EMBL" id="JAINUF010000006">
    <property type="protein sequence ID" value="KAJ8356382.1"/>
    <property type="molecule type" value="Genomic_DNA"/>
</dbReference>
<accession>A0A9Q1FDS9</accession>
<name>A0A9Q1FDS9_SYNKA</name>
<organism evidence="1 2">
    <name type="scientific">Synaphobranchus kaupii</name>
    <name type="common">Kaup's arrowtooth eel</name>
    <dbReference type="NCBI Taxonomy" id="118154"/>
    <lineage>
        <taxon>Eukaryota</taxon>
        <taxon>Metazoa</taxon>
        <taxon>Chordata</taxon>
        <taxon>Craniata</taxon>
        <taxon>Vertebrata</taxon>
        <taxon>Euteleostomi</taxon>
        <taxon>Actinopterygii</taxon>
        <taxon>Neopterygii</taxon>
        <taxon>Teleostei</taxon>
        <taxon>Anguilliformes</taxon>
        <taxon>Synaphobranchidae</taxon>
        <taxon>Synaphobranchus</taxon>
    </lineage>
</organism>
<dbReference type="PANTHER" id="PTHR46829:SF1">
    <property type="entry name" value="STERILE ALPHA MOTIF DOMAIN-CONTAINING PROTEIN 15"/>
    <property type="match status" value="1"/>
</dbReference>
<comment type="caution">
    <text evidence="1">The sequence shown here is derived from an EMBL/GenBank/DDBJ whole genome shotgun (WGS) entry which is preliminary data.</text>
</comment>
<reference evidence="1" key="1">
    <citation type="journal article" date="2023" name="Science">
        <title>Genome structures resolve the early diversification of teleost fishes.</title>
        <authorList>
            <person name="Parey E."/>
            <person name="Louis A."/>
            <person name="Montfort J."/>
            <person name="Bouchez O."/>
            <person name="Roques C."/>
            <person name="Iampietro C."/>
            <person name="Lluch J."/>
            <person name="Castinel A."/>
            <person name="Donnadieu C."/>
            <person name="Desvignes T."/>
            <person name="Floi Bucao C."/>
            <person name="Jouanno E."/>
            <person name="Wen M."/>
            <person name="Mejri S."/>
            <person name="Dirks R."/>
            <person name="Jansen H."/>
            <person name="Henkel C."/>
            <person name="Chen W.J."/>
            <person name="Zahm M."/>
            <person name="Cabau C."/>
            <person name="Klopp C."/>
            <person name="Thompson A.W."/>
            <person name="Robinson-Rechavi M."/>
            <person name="Braasch I."/>
            <person name="Lecointre G."/>
            <person name="Bobe J."/>
            <person name="Postlethwait J.H."/>
            <person name="Berthelot C."/>
            <person name="Roest Crollius H."/>
            <person name="Guiguen Y."/>
        </authorList>
    </citation>
    <scope>NUCLEOTIDE SEQUENCE</scope>
    <source>
        <strain evidence="1">WJC10195</strain>
    </source>
</reference>
<dbReference type="Proteomes" id="UP001152622">
    <property type="component" value="Chromosome 6"/>
</dbReference>
<dbReference type="OrthoDB" id="6133291at2759"/>
<proteinExistence type="predicted"/>
<sequence length="72" mass="8287">MKVISGHVRELLGITDPLWSRSIVLPPRDLRGLYLEEKSRTGQWANSLTYTQFLKDGNNCHSPASFPEFKQR</sequence>
<evidence type="ECO:0000313" key="2">
    <source>
        <dbReference type="Proteomes" id="UP001152622"/>
    </source>
</evidence>
<gene>
    <name evidence="1" type="ORF">SKAU_G00191760</name>
</gene>